<feature type="signal peptide" evidence="2">
    <location>
        <begin position="1"/>
        <end position="23"/>
    </location>
</feature>
<dbReference type="SUPFAM" id="SSF53850">
    <property type="entry name" value="Periplasmic binding protein-like II"/>
    <property type="match status" value="1"/>
</dbReference>
<dbReference type="InterPro" id="IPR005064">
    <property type="entry name" value="BUG"/>
</dbReference>
<dbReference type="CDD" id="cd13578">
    <property type="entry name" value="PBP2_Bug27"/>
    <property type="match status" value="1"/>
</dbReference>
<evidence type="ECO:0000256" key="2">
    <source>
        <dbReference type="SAM" id="SignalP"/>
    </source>
</evidence>
<reference evidence="3 4" key="1">
    <citation type="submission" date="2021-08" db="EMBL/GenBank/DDBJ databases">
        <authorList>
            <person name="Peeters C."/>
        </authorList>
    </citation>
    <scope>NUCLEOTIDE SEQUENCE [LARGE SCALE GENOMIC DNA]</scope>
    <source>
        <strain evidence="3 4">LMG 23992</strain>
    </source>
</reference>
<proteinExistence type="inferred from homology"/>
<dbReference type="Gene3D" id="3.40.190.10">
    <property type="entry name" value="Periplasmic binding protein-like II"/>
    <property type="match status" value="1"/>
</dbReference>
<comment type="similarity">
    <text evidence="1">Belongs to the UPF0065 (bug) family.</text>
</comment>
<keyword evidence="4" id="KW-1185">Reference proteome</keyword>
<dbReference type="EMBL" id="CAJZAI010000022">
    <property type="protein sequence ID" value="CAG9183980.1"/>
    <property type="molecule type" value="Genomic_DNA"/>
</dbReference>
<evidence type="ECO:0008006" key="5">
    <source>
        <dbReference type="Google" id="ProtNLM"/>
    </source>
</evidence>
<evidence type="ECO:0000313" key="4">
    <source>
        <dbReference type="Proteomes" id="UP000727654"/>
    </source>
</evidence>
<dbReference type="Gene3D" id="3.40.190.150">
    <property type="entry name" value="Bordetella uptake gene, domain 1"/>
    <property type="match status" value="1"/>
</dbReference>
<name>A0ABM8XUE3_9BURK</name>
<dbReference type="Pfam" id="PF03401">
    <property type="entry name" value="TctC"/>
    <property type="match status" value="1"/>
</dbReference>
<dbReference type="RefSeq" id="WP_224082561.1">
    <property type="nucleotide sequence ID" value="NZ_CAJZAI010000022.1"/>
</dbReference>
<dbReference type="InterPro" id="IPR042100">
    <property type="entry name" value="Bug_dom1"/>
</dbReference>
<dbReference type="PANTHER" id="PTHR42928">
    <property type="entry name" value="TRICARBOXYLATE-BINDING PROTEIN"/>
    <property type="match status" value="1"/>
</dbReference>
<organism evidence="3 4">
    <name type="scientific">Cupriavidus laharis</name>
    <dbReference type="NCBI Taxonomy" id="151654"/>
    <lineage>
        <taxon>Bacteria</taxon>
        <taxon>Pseudomonadati</taxon>
        <taxon>Pseudomonadota</taxon>
        <taxon>Betaproteobacteria</taxon>
        <taxon>Burkholderiales</taxon>
        <taxon>Burkholderiaceae</taxon>
        <taxon>Cupriavidus</taxon>
    </lineage>
</organism>
<dbReference type="PANTHER" id="PTHR42928:SF5">
    <property type="entry name" value="BLR1237 PROTEIN"/>
    <property type="match status" value="1"/>
</dbReference>
<dbReference type="PIRSF" id="PIRSF017082">
    <property type="entry name" value="YflP"/>
    <property type="match status" value="1"/>
</dbReference>
<protein>
    <recommendedName>
        <fullName evidence="5">Tripartite tricarboxylate transporter substrate binding protein</fullName>
    </recommendedName>
</protein>
<feature type="chain" id="PRO_5045390723" description="Tripartite tricarboxylate transporter substrate binding protein" evidence="2">
    <location>
        <begin position="24"/>
        <end position="323"/>
    </location>
</feature>
<sequence>MNVPGKVRSLLAAAILSSFAATAGAQSYPSRPIRLIVPFPPGGSVDHVARIIGPTLSEYLGQNVIIDNKGGASGTIGTYEAARAAADGYTLLMVFDSHAVNQHLYRNIKYDTFNSFDYISLMVSAPMLLATAKNFAPQTVPKMIAYAKANPDKVTYGSSGVGGSNHLYGLAFASQANFSATHVPYKGGGPMLTAILGGEINYVVTTLPVVMQYVKSGQVRALAIGSQARVPQLPEVPTIAEFVPGYEANSWVGMMVPKGVPKDVLAKIEASLRKTLEFADINARLKSEGFNVIASDPEQFREKVKMESERLGRLIKEGNIRVD</sequence>
<evidence type="ECO:0000256" key="1">
    <source>
        <dbReference type="ARBA" id="ARBA00006987"/>
    </source>
</evidence>
<dbReference type="Proteomes" id="UP000727654">
    <property type="component" value="Unassembled WGS sequence"/>
</dbReference>
<gene>
    <name evidence="3" type="ORF">LMG23992_05122</name>
</gene>
<keyword evidence="2" id="KW-0732">Signal</keyword>
<comment type="caution">
    <text evidence="3">The sequence shown here is derived from an EMBL/GenBank/DDBJ whole genome shotgun (WGS) entry which is preliminary data.</text>
</comment>
<accession>A0ABM8XUE3</accession>
<evidence type="ECO:0000313" key="3">
    <source>
        <dbReference type="EMBL" id="CAG9183980.1"/>
    </source>
</evidence>